<dbReference type="GeneID" id="94017087"/>
<protein>
    <submittedName>
        <fullName evidence="1">Uncharacterized protein</fullName>
    </submittedName>
</protein>
<accession>B1C432</accession>
<gene>
    <name evidence="1" type="ORF">CLOSPI_02000</name>
</gene>
<name>B1C432_9FIRM</name>
<dbReference type="HOGENOM" id="CLU_2768580_0_0_9"/>
<dbReference type="AlphaFoldDB" id="B1C432"/>
<dbReference type="RefSeq" id="WP_004610475.1">
    <property type="nucleotide sequence ID" value="NZ_CP102275.1"/>
</dbReference>
<dbReference type="EMBL" id="ABIK02000014">
    <property type="protein sequence ID" value="EDS74416.1"/>
    <property type="molecule type" value="Genomic_DNA"/>
</dbReference>
<reference evidence="1" key="1">
    <citation type="submission" date="2008-02" db="EMBL/GenBank/DDBJ databases">
        <authorList>
            <person name="Fulton L."/>
            <person name="Clifton S."/>
            <person name="Fulton B."/>
            <person name="Xu J."/>
            <person name="Minx P."/>
            <person name="Pepin K.H."/>
            <person name="Johnson M."/>
            <person name="Thiruvilangam P."/>
            <person name="Bhonagiri V."/>
            <person name="Nash W.E."/>
            <person name="Mardis E.R."/>
            <person name="Wilson R.K."/>
        </authorList>
    </citation>
    <scope>NUCLEOTIDE SEQUENCE [LARGE SCALE GENOMIC DNA]</scope>
    <source>
        <strain evidence="1">DSM 1552</strain>
    </source>
</reference>
<comment type="caution">
    <text evidence="1">The sequence shown here is derived from an EMBL/GenBank/DDBJ whole genome shotgun (WGS) entry which is preliminary data.</text>
</comment>
<reference evidence="1" key="2">
    <citation type="submission" date="2014-06" db="EMBL/GenBank/DDBJ databases">
        <title>Draft genome sequence of Clostridium spiroforme (DSM 1552).</title>
        <authorList>
            <person name="Sudarsanam P."/>
            <person name="Ley R."/>
            <person name="Guruge J."/>
            <person name="Turnbaugh P.J."/>
            <person name="Mahowald M."/>
            <person name="Liep D."/>
            <person name="Gordon J."/>
        </authorList>
    </citation>
    <scope>NUCLEOTIDE SEQUENCE</scope>
    <source>
        <strain evidence="1">DSM 1552</strain>
    </source>
</reference>
<proteinExistence type="predicted"/>
<dbReference type="STRING" id="428126.CLOSPI_02000"/>
<organism evidence="1 2">
    <name type="scientific">Thomasclavelia spiroformis DSM 1552</name>
    <dbReference type="NCBI Taxonomy" id="428126"/>
    <lineage>
        <taxon>Bacteria</taxon>
        <taxon>Bacillati</taxon>
        <taxon>Bacillota</taxon>
        <taxon>Erysipelotrichia</taxon>
        <taxon>Erysipelotrichales</taxon>
        <taxon>Coprobacillaceae</taxon>
        <taxon>Thomasclavelia</taxon>
    </lineage>
</organism>
<sequence>MKSIFIFNDNEYHDYPLIEKQEIEGICIFTKGENILTYANDGSELVIEPHQKYKIDEKEIMVLNGKTRV</sequence>
<evidence type="ECO:0000313" key="2">
    <source>
        <dbReference type="Proteomes" id="UP000004910"/>
    </source>
</evidence>
<dbReference type="Proteomes" id="UP000004910">
    <property type="component" value="Unassembled WGS sequence"/>
</dbReference>
<evidence type="ECO:0000313" key="1">
    <source>
        <dbReference type="EMBL" id="EDS74416.1"/>
    </source>
</evidence>
<keyword evidence="2" id="KW-1185">Reference proteome</keyword>